<sequence length="55" mass="6702">MSRNRTFAILKVLTFSENRHEINVQNENRKKLSNLRKHAFSKLLDICFKKIFLYF</sequence>
<dbReference type="EMBL" id="MN740569">
    <property type="protein sequence ID" value="QHU34339.1"/>
    <property type="molecule type" value="Genomic_DNA"/>
</dbReference>
<evidence type="ECO:0000313" key="1">
    <source>
        <dbReference type="EMBL" id="QHU34339.1"/>
    </source>
</evidence>
<name>A0A6C0LU92_9ZZZZ</name>
<organism evidence="1">
    <name type="scientific">viral metagenome</name>
    <dbReference type="NCBI Taxonomy" id="1070528"/>
    <lineage>
        <taxon>unclassified sequences</taxon>
        <taxon>metagenomes</taxon>
        <taxon>organismal metagenomes</taxon>
    </lineage>
</organism>
<accession>A0A6C0LU92</accession>
<proteinExistence type="predicted"/>
<protein>
    <submittedName>
        <fullName evidence="1">Uncharacterized protein</fullName>
    </submittedName>
</protein>
<reference evidence="1" key="1">
    <citation type="journal article" date="2020" name="Nature">
        <title>Giant virus diversity and host interactions through global metagenomics.</title>
        <authorList>
            <person name="Schulz F."/>
            <person name="Roux S."/>
            <person name="Paez-Espino D."/>
            <person name="Jungbluth S."/>
            <person name="Walsh D.A."/>
            <person name="Denef V.J."/>
            <person name="McMahon K.D."/>
            <person name="Konstantinidis K.T."/>
            <person name="Eloe-Fadrosh E.A."/>
            <person name="Kyrpides N.C."/>
            <person name="Woyke T."/>
        </authorList>
    </citation>
    <scope>NUCLEOTIDE SEQUENCE</scope>
    <source>
        <strain evidence="1">GVMAG-S-1016713-123</strain>
    </source>
</reference>
<dbReference type="AlphaFoldDB" id="A0A6C0LU92"/>